<evidence type="ECO:0000313" key="1">
    <source>
        <dbReference type="EMBL" id="MEJ6008687.1"/>
    </source>
</evidence>
<gene>
    <name evidence="1" type="primary">gpM</name>
    <name evidence="1" type="ORF">WG900_02015</name>
</gene>
<organism evidence="1 2">
    <name type="scientific">Novosphingobium aquae</name>
    <dbReference type="NCBI Taxonomy" id="3133435"/>
    <lineage>
        <taxon>Bacteria</taxon>
        <taxon>Pseudomonadati</taxon>
        <taxon>Pseudomonadota</taxon>
        <taxon>Alphaproteobacteria</taxon>
        <taxon>Sphingomonadales</taxon>
        <taxon>Sphingomonadaceae</taxon>
        <taxon>Novosphingobium</taxon>
    </lineage>
</organism>
<evidence type="ECO:0000313" key="2">
    <source>
        <dbReference type="Proteomes" id="UP001379235"/>
    </source>
</evidence>
<protein>
    <submittedName>
        <fullName evidence="1">Phage terminase small subunit</fullName>
    </submittedName>
</protein>
<proteinExistence type="predicted"/>
<accession>A0ABU8S416</accession>
<comment type="caution">
    <text evidence="1">The sequence shown here is derived from an EMBL/GenBank/DDBJ whole genome shotgun (WGS) entry which is preliminary data.</text>
</comment>
<dbReference type="RefSeq" id="WP_339964293.1">
    <property type="nucleotide sequence ID" value="NZ_JBBHJY010000001.1"/>
</dbReference>
<reference evidence="1 2" key="1">
    <citation type="submission" date="2024-03" db="EMBL/GenBank/DDBJ databases">
        <authorList>
            <person name="Jo J.-H."/>
        </authorList>
    </citation>
    <scope>NUCLEOTIDE SEQUENCE [LARGE SCALE GENOMIC DNA]</scope>
    <source>
        <strain evidence="1 2">AS3R-12</strain>
    </source>
</reference>
<dbReference type="InterPro" id="IPR010270">
    <property type="entry name" value="Phage_P2_GpM"/>
</dbReference>
<sequence>MAFSPALAHRQRVLASQSTRAMLAEHAARAGAAPPMPSEGPVASEYQSLLARLHEDLRRLHDIQSTDAKVALKRDLIKGYMPWIEGVLTSTIEGAAPQDEIVVTCFIWSLDIREWTLGLDLFNHINTHGLQLPERFHRSPRGVLLSEMSDAALADPGSVPHDTLLAIRPGPDPVPDVKDETMARVQRAIGESWSLQADSFDPSTESAAAGGKAMLVDAALAALREAIRLDPKVGVKKQIEQLEREAKKLVPEDQQKPAVTE</sequence>
<dbReference type="Pfam" id="PF05944">
    <property type="entry name" value="Phage_term_smal"/>
    <property type="match status" value="1"/>
</dbReference>
<keyword evidence="2" id="KW-1185">Reference proteome</keyword>
<name>A0ABU8S416_9SPHN</name>
<dbReference type="Proteomes" id="UP001379235">
    <property type="component" value="Unassembled WGS sequence"/>
</dbReference>
<dbReference type="EMBL" id="JBBHJY010000001">
    <property type="protein sequence ID" value="MEJ6008687.1"/>
    <property type="molecule type" value="Genomic_DNA"/>
</dbReference>